<sequence>MDFQENSLECCKEHALCYKSCKSRCVDLYFLQSYTVICDEVQGTAYITESSPCPNCAFNCDLTASLCFKENFSTFNKSAAVCYSNPVRGLLQSFNGQPVVNKLETWGDSFLNGAQSFFSIFGKK</sequence>
<dbReference type="GO" id="GO:0050482">
    <property type="term" value="P:arachidonate secretion"/>
    <property type="evidence" value="ECO:0007669"/>
    <property type="project" value="InterPro"/>
</dbReference>
<dbReference type="Gene3D" id="1.20.90.10">
    <property type="entry name" value="Phospholipase A2 domain"/>
    <property type="match status" value="1"/>
</dbReference>
<organism evidence="1 2">
    <name type="scientific">Romanomermis culicivorax</name>
    <name type="common">Nematode worm</name>
    <dbReference type="NCBI Taxonomy" id="13658"/>
    <lineage>
        <taxon>Eukaryota</taxon>
        <taxon>Metazoa</taxon>
        <taxon>Ecdysozoa</taxon>
        <taxon>Nematoda</taxon>
        <taxon>Enoplea</taxon>
        <taxon>Dorylaimia</taxon>
        <taxon>Mermithida</taxon>
        <taxon>Mermithoidea</taxon>
        <taxon>Mermithidae</taxon>
        <taxon>Romanomermis</taxon>
    </lineage>
</organism>
<dbReference type="GO" id="GO:0006644">
    <property type="term" value="P:phospholipid metabolic process"/>
    <property type="evidence" value="ECO:0007669"/>
    <property type="project" value="InterPro"/>
</dbReference>
<accession>A0A915JLY5</accession>
<evidence type="ECO:0000313" key="2">
    <source>
        <dbReference type="WBParaSite" id="nRc.2.0.1.t27118-RA"/>
    </source>
</evidence>
<evidence type="ECO:0000313" key="1">
    <source>
        <dbReference type="Proteomes" id="UP000887565"/>
    </source>
</evidence>
<proteinExistence type="predicted"/>
<reference evidence="2" key="1">
    <citation type="submission" date="2022-11" db="UniProtKB">
        <authorList>
            <consortium name="WormBaseParasite"/>
        </authorList>
    </citation>
    <scope>IDENTIFICATION</scope>
</reference>
<dbReference type="SUPFAM" id="SSF48619">
    <property type="entry name" value="Phospholipase A2, PLA2"/>
    <property type="match status" value="1"/>
</dbReference>
<dbReference type="Proteomes" id="UP000887565">
    <property type="component" value="Unplaced"/>
</dbReference>
<dbReference type="InterPro" id="IPR036444">
    <property type="entry name" value="PLipase_A2_dom_sf"/>
</dbReference>
<keyword evidence="1" id="KW-1185">Reference proteome</keyword>
<name>A0A915JLY5_ROMCU</name>
<dbReference type="AlphaFoldDB" id="A0A915JLY5"/>
<dbReference type="WBParaSite" id="nRc.2.0.1.t27118-RA">
    <property type="protein sequence ID" value="nRc.2.0.1.t27118-RA"/>
    <property type="gene ID" value="nRc.2.0.1.g27118"/>
</dbReference>
<protein>
    <submittedName>
        <fullName evidence="2">Uncharacterized protein</fullName>
    </submittedName>
</protein>
<dbReference type="GO" id="GO:0004623">
    <property type="term" value="F:phospholipase A2 activity"/>
    <property type="evidence" value="ECO:0007669"/>
    <property type="project" value="InterPro"/>
</dbReference>